<feature type="compositionally biased region" description="Low complexity" evidence="3">
    <location>
        <begin position="69"/>
        <end position="81"/>
    </location>
</feature>
<feature type="region of interest" description="Disordered" evidence="3">
    <location>
        <begin position="68"/>
        <end position="96"/>
    </location>
</feature>
<evidence type="ECO:0000313" key="7">
    <source>
        <dbReference type="Proteomes" id="UP001270362"/>
    </source>
</evidence>
<evidence type="ECO:0000256" key="3">
    <source>
        <dbReference type="SAM" id="MobiDB-lite"/>
    </source>
</evidence>
<evidence type="ECO:0000256" key="4">
    <source>
        <dbReference type="SAM" id="Phobius"/>
    </source>
</evidence>
<evidence type="ECO:0000259" key="5">
    <source>
        <dbReference type="Pfam" id="PF00135"/>
    </source>
</evidence>
<comment type="similarity">
    <text evidence="1">Belongs to the type-B carboxylesterase/lipase family.</text>
</comment>
<dbReference type="Pfam" id="PF00135">
    <property type="entry name" value="COesterase"/>
    <property type="match status" value="1"/>
</dbReference>
<proteinExistence type="inferred from homology"/>
<reference evidence="6" key="1">
    <citation type="journal article" date="2023" name="Mol. Phylogenet. Evol.">
        <title>Genome-scale phylogeny and comparative genomics of the fungal order Sordariales.</title>
        <authorList>
            <person name="Hensen N."/>
            <person name="Bonometti L."/>
            <person name="Westerberg I."/>
            <person name="Brannstrom I.O."/>
            <person name="Guillou S."/>
            <person name="Cros-Aarteil S."/>
            <person name="Calhoun S."/>
            <person name="Haridas S."/>
            <person name="Kuo A."/>
            <person name="Mondo S."/>
            <person name="Pangilinan J."/>
            <person name="Riley R."/>
            <person name="LaButti K."/>
            <person name="Andreopoulos B."/>
            <person name="Lipzen A."/>
            <person name="Chen C."/>
            <person name="Yan M."/>
            <person name="Daum C."/>
            <person name="Ng V."/>
            <person name="Clum A."/>
            <person name="Steindorff A."/>
            <person name="Ohm R.A."/>
            <person name="Martin F."/>
            <person name="Silar P."/>
            <person name="Natvig D.O."/>
            <person name="Lalanne C."/>
            <person name="Gautier V."/>
            <person name="Ament-Velasquez S.L."/>
            <person name="Kruys A."/>
            <person name="Hutchinson M.I."/>
            <person name="Powell A.J."/>
            <person name="Barry K."/>
            <person name="Miller A.N."/>
            <person name="Grigoriev I.V."/>
            <person name="Debuchy R."/>
            <person name="Gladieux P."/>
            <person name="Hiltunen Thoren M."/>
            <person name="Johannesson H."/>
        </authorList>
    </citation>
    <scope>NUCLEOTIDE SEQUENCE</scope>
    <source>
        <strain evidence="6">CBS 314.62</strain>
    </source>
</reference>
<accession>A0AAE1C8W1</accession>
<sequence>MHQHQRRRFNSSALSSLIQKWPPAKHGRPLSKRRLLLTCAWLTATVFLILWLYVYQYGSLPPLPVIGRPSSSSNSNSVPSSDIKAPGGSGGDAAPPDLELGISVSSSFSSKLPALTRTTVTNVADATGTPLTDAKNNPHSTRLLIPTSTSTSAIMKPTSKPQKPPGVATAPAVTLPQGKYIGATLTRSARFPRPVEVFRGVPFAQTTGGENRFRPPQPLTPSDKMFDAVSWGQSCPQNGPLRKGFGEDCLNANIYRPAGPDYSQSGGERKLLPVAVYIHGGGFNGGEGSERNMASFISFAQDQMIGINFNYRVGALGFLPSAVTAREGLLNLGLRDQQMALEWVRDNIEAFGGDPENITILGFSAGAHSIGHHIMYYAQTSKRAPFAKAILESGATTARAVLLPTHPRHLVQFREFLIAANVAGVPEDKIFPALRKLPLETITQASHALWDKYSRSVTWPFQPVIDGPNDLANSSQPTDAELPSALPVIPDLPIHSWRQGKYLHIPVLTGYSPNEGSMFIPSGANTNSEFRAFFKALIPSFTDADLDDLEKLYPDPDTNRKSPYKAVPAGKGRQWARLDAAYSQYAYICPVLQTAHFLSTNGDPNPVHVYRYAATSTWGTANHGDQANIVAHDMTLLGGKNMTGLVAVANAMHGAWARFVASKVGDPNANNTGVEWPVFESPFVKEEAEGKGKRWWWDSTKDEEEEGPPGDSGRIMVFGEGNDERLGVGGSLRRGTPAQVKKLSPAELRACRFWWERIELSEGLGRRGTVTGVISRAERAKL</sequence>
<keyword evidence="4" id="KW-0812">Transmembrane</keyword>
<keyword evidence="4" id="KW-0472">Membrane</keyword>
<dbReference type="InterPro" id="IPR019826">
    <property type="entry name" value="Carboxylesterase_B_AS"/>
</dbReference>
<dbReference type="InterPro" id="IPR050309">
    <property type="entry name" value="Type-B_Carboxylest/Lipase"/>
</dbReference>
<dbReference type="InterPro" id="IPR029058">
    <property type="entry name" value="AB_hydrolase_fold"/>
</dbReference>
<feature type="transmembrane region" description="Helical" evidence="4">
    <location>
        <begin position="35"/>
        <end position="54"/>
    </location>
</feature>
<evidence type="ECO:0000256" key="2">
    <source>
        <dbReference type="ARBA" id="ARBA00022801"/>
    </source>
</evidence>
<reference evidence="6" key="2">
    <citation type="submission" date="2023-06" db="EMBL/GenBank/DDBJ databases">
        <authorList>
            <consortium name="Lawrence Berkeley National Laboratory"/>
            <person name="Haridas S."/>
            <person name="Hensen N."/>
            <person name="Bonometti L."/>
            <person name="Westerberg I."/>
            <person name="Brannstrom I.O."/>
            <person name="Guillou S."/>
            <person name="Cros-Aarteil S."/>
            <person name="Calhoun S."/>
            <person name="Kuo A."/>
            <person name="Mondo S."/>
            <person name="Pangilinan J."/>
            <person name="Riley R."/>
            <person name="Labutti K."/>
            <person name="Andreopoulos B."/>
            <person name="Lipzen A."/>
            <person name="Chen C."/>
            <person name="Yanf M."/>
            <person name="Daum C."/>
            <person name="Ng V."/>
            <person name="Clum A."/>
            <person name="Steindorff A."/>
            <person name="Ohm R."/>
            <person name="Martin F."/>
            <person name="Silar P."/>
            <person name="Natvig D."/>
            <person name="Lalanne C."/>
            <person name="Gautier V."/>
            <person name="Ament-Velasquez S.L."/>
            <person name="Kruys A."/>
            <person name="Hutchinson M.I."/>
            <person name="Powell A.J."/>
            <person name="Barry K."/>
            <person name="Miller A.N."/>
            <person name="Grigoriev I.V."/>
            <person name="Debuchy R."/>
            <person name="Gladieux P."/>
            <person name="Thoren M.H."/>
            <person name="Johannesson H."/>
        </authorList>
    </citation>
    <scope>NUCLEOTIDE SEQUENCE</scope>
    <source>
        <strain evidence="6">CBS 314.62</strain>
    </source>
</reference>
<keyword evidence="4" id="KW-1133">Transmembrane helix</keyword>
<name>A0AAE1C8W1_9PEZI</name>
<evidence type="ECO:0000313" key="6">
    <source>
        <dbReference type="EMBL" id="KAK3683500.1"/>
    </source>
</evidence>
<protein>
    <submittedName>
        <fullName evidence="6">Alpha/Beta hydrolase protein</fullName>
    </submittedName>
</protein>
<gene>
    <name evidence="6" type="ORF">B0T22DRAFT_384069</name>
</gene>
<dbReference type="Gene3D" id="3.40.50.1820">
    <property type="entry name" value="alpha/beta hydrolase"/>
    <property type="match status" value="1"/>
</dbReference>
<feature type="domain" description="Carboxylesterase type B" evidence="5">
    <location>
        <begin position="170"/>
        <end position="680"/>
    </location>
</feature>
<evidence type="ECO:0000256" key="1">
    <source>
        <dbReference type="ARBA" id="ARBA00005964"/>
    </source>
</evidence>
<dbReference type="EMBL" id="JAULSO010000004">
    <property type="protein sequence ID" value="KAK3683500.1"/>
    <property type="molecule type" value="Genomic_DNA"/>
</dbReference>
<keyword evidence="2 6" id="KW-0378">Hydrolase</keyword>
<dbReference type="GO" id="GO:0016787">
    <property type="term" value="F:hydrolase activity"/>
    <property type="evidence" value="ECO:0007669"/>
    <property type="project" value="UniProtKB-KW"/>
</dbReference>
<dbReference type="PROSITE" id="PS00122">
    <property type="entry name" value="CARBOXYLESTERASE_B_1"/>
    <property type="match status" value="1"/>
</dbReference>
<dbReference type="SUPFAM" id="SSF53474">
    <property type="entry name" value="alpha/beta-Hydrolases"/>
    <property type="match status" value="1"/>
</dbReference>
<dbReference type="InterPro" id="IPR002018">
    <property type="entry name" value="CarbesteraseB"/>
</dbReference>
<dbReference type="AlphaFoldDB" id="A0AAE1C8W1"/>
<organism evidence="6 7">
    <name type="scientific">Podospora appendiculata</name>
    <dbReference type="NCBI Taxonomy" id="314037"/>
    <lineage>
        <taxon>Eukaryota</taxon>
        <taxon>Fungi</taxon>
        <taxon>Dikarya</taxon>
        <taxon>Ascomycota</taxon>
        <taxon>Pezizomycotina</taxon>
        <taxon>Sordariomycetes</taxon>
        <taxon>Sordariomycetidae</taxon>
        <taxon>Sordariales</taxon>
        <taxon>Podosporaceae</taxon>
        <taxon>Podospora</taxon>
    </lineage>
</organism>
<comment type="caution">
    <text evidence="6">The sequence shown here is derived from an EMBL/GenBank/DDBJ whole genome shotgun (WGS) entry which is preliminary data.</text>
</comment>
<dbReference type="Proteomes" id="UP001270362">
    <property type="component" value="Unassembled WGS sequence"/>
</dbReference>
<feature type="region of interest" description="Disordered" evidence="3">
    <location>
        <begin position="152"/>
        <end position="171"/>
    </location>
</feature>
<keyword evidence="7" id="KW-1185">Reference proteome</keyword>
<dbReference type="PANTHER" id="PTHR11559">
    <property type="entry name" value="CARBOXYLESTERASE"/>
    <property type="match status" value="1"/>
</dbReference>